<feature type="region of interest" description="Disordered" evidence="4">
    <location>
        <begin position="559"/>
        <end position="600"/>
    </location>
</feature>
<dbReference type="Gene3D" id="3.30.40.10">
    <property type="entry name" value="Zinc/RING finger domain, C3HC4 (zinc finger)"/>
    <property type="match status" value="1"/>
</dbReference>
<dbReference type="PROSITE" id="PS50271">
    <property type="entry name" value="ZF_UBP"/>
    <property type="match status" value="1"/>
</dbReference>
<sequence>MTELADAADEADGAGARERAVGIDDSDRTTNSDKTNDSDGADGSKDSVVAGAADAAGAVGGTDEAGAAGWPDAAGWAEEAGWMEVAGVAAGAAGWTEEASWTEAAGAAGWTEAAGVAGAAGWTEEASWTEEAGAAGGVVQENEVALQSWPEEEEIYGILHQYKSCRRAGFNGREELSYGLGILNIPAAVTRLDLHHFLAPFQETIDEIKIIRDTCASRYMAVIKFNAQDVIDTFYSVYNGCSFNDFSSEICQLVYVRRFEVLQPENGAAFQTKGLIELPRCFTCLERTGETRRSTLIWLCDQSFECHRQNAPLCCPVCNYYQVAHEEETRCLECRTREGLHTCLICGFVGCGREVRGHANKHFNETKHTYGMQLNDCKVWDYAEDNYVHSDLQQGFNDMGQYERQRRQRNLDPIQLEYSYLLTKHLESQQLFWERKITQLEKETDEEISNMKAKLISTTNKCNKLEYEVTDLIREKKAVEDKCALLSAEVVKLFNELKEEQAINNNLRNNQLLLQNQLQEEDRVLKHTCEQIDTQISAIQDNIKDIMVYLETQRRMNSLPDETKQEPQEEQISTAEDATASSPQEKELSPSAGRGEEGKVISAKLLAFDRSYT</sequence>
<dbReference type="GeneTree" id="ENSGT00500000044909"/>
<dbReference type="PANTHER" id="PTHR24007:SF7">
    <property type="entry name" value="BRCA1-ASSOCIATED PROTEIN"/>
    <property type="match status" value="1"/>
</dbReference>
<dbReference type="InterPro" id="IPR013083">
    <property type="entry name" value="Znf_RING/FYVE/PHD"/>
</dbReference>
<feature type="domain" description="UBP-type" evidence="5">
    <location>
        <begin position="313"/>
        <end position="410"/>
    </location>
</feature>
<dbReference type="Pfam" id="PF02148">
    <property type="entry name" value="zf-UBP"/>
    <property type="match status" value="1"/>
</dbReference>
<keyword evidence="2" id="KW-0862">Zinc</keyword>
<reference evidence="6" key="3">
    <citation type="submission" date="2025-09" db="UniProtKB">
        <authorList>
            <consortium name="Ensembl"/>
        </authorList>
    </citation>
    <scope>IDENTIFICATION</scope>
</reference>
<evidence type="ECO:0000256" key="3">
    <source>
        <dbReference type="SAM" id="Coils"/>
    </source>
</evidence>
<dbReference type="GO" id="GO:0005737">
    <property type="term" value="C:cytoplasm"/>
    <property type="evidence" value="ECO:0007669"/>
    <property type="project" value="TreeGrafter"/>
</dbReference>
<organism evidence="6 7">
    <name type="scientific">Sarcophilus harrisii</name>
    <name type="common">Tasmanian devil</name>
    <name type="synonym">Sarcophilus laniarius</name>
    <dbReference type="NCBI Taxonomy" id="9305"/>
    <lineage>
        <taxon>Eukaryota</taxon>
        <taxon>Metazoa</taxon>
        <taxon>Chordata</taxon>
        <taxon>Craniata</taxon>
        <taxon>Vertebrata</taxon>
        <taxon>Euteleostomi</taxon>
        <taxon>Mammalia</taxon>
        <taxon>Metatheria</taxon>
        <taxon>Dasyuromorphia</taxon>
        <taxon>Dasyuridae</taxon>
        <taxon>Sarcophilus</taxon>
    </lineage>
</organism>
<feature type="coiled-coil region" evidence="3">
    <location>
        <begin position="462"/>
        <end position="517"/>
    </location>
</feature>
<accession>A0A7N4P8Y7</accession>
<evidence type="ECO:0000256" key="4">
    <source>
        <dbReference type="SAM" id="MobiDB-lite"/>
    </source>
</evidence>
<dbReference type="AlphaFoldDB" id="A0A7N4P8Y7"/>
<keyword evidence="7" id="KW-1185">Reference proteome</keyword>
<dbReference type="InterPro" id="IPR011422">
    <property type="entry name" value="BRAP2/ETP1_RRM"/>
</dbReference>
<feature type="region of interest" description="Disordered" evidence="4">
    <location>
        <begin position="1"/>
        <end position="48"/>
    </location>
</feature>
<feature type="compositionally biased region" description="Basic and acidic residues" evidence="4">
    <location>
        <begin position="15"/>
        <end position="45"/>
    </location>
</feature>
<dbReference type="GO" id="GO:0016567">
    <property type="term" value="P:protein ubiquitination"/>
    <property type="evidence" value="ECO:0007669"/>
    <property type="project" value="TreeGrafter"/>
</dbReference>
<dbReference type="SUPFAM" id="SSF57850">
    <property type="entry name" value="RING/U-box"/>
    <property type="match status" value="1"/>
</dbReference>
<dbReference type="InterPro" id="IPR001607">
    <property type="entry name" value="Znf_UBP"/>
</dbReference>
<dbReference type="PANTHER" id="PTHR24007">
    <property type="entry name" value="BRCA1-ASSOCIATED PROTEIN"/>
    <property type="match status" value="1"/>
</dbReference>
<evidence type="ECO:0000256" key="2">
    <source>
        <dbReference type="PROSITE-ProRule" id="PRU00502"/>
    </source>
</evidence>
<keyword evidence="3" id="KW-0175">Coiled coil</keyword>
<feature type="compositionally biased region" description="Basic and acidic residues" evidence="4">
    <location>
        <begin position="584"/>
        <end position="599"/>
    </location>
</feature>
<dbReference type="Proteomes" id="UP000007648">
    <property type="component" value="Unassembled WGS sequence"/>
</dbReference>
<evidence type="ECO:0000313" key="7">
    <source>
        <dbReference type="Proteomes" id="UP000007648"/>
    </source>
</evidence>
<dbReference type="GO" id="GO:0008270">
    <property type="term" value="F:zinc ion binding"/>
    <property type="evidence" value="ECO:0007669"/>
    <property type="project" value="UniProtKB-KW"/>
</dbReference>
<keyword evidence="1" id="KW-0833">Ubl conjugation pathway</keyword>
<dbReference type="Pfam" id="PF07576">
    <property type="entry name" value="BRAP2"/>
    <property type="match status" value="1"/>
</dbReference>
<keyword evidence="2" id="KW-0863">Zinc-finger</keyword>
<reference evidence="6" key="2">
    <citation type="submission" date="2025-08" db="UniProtKB">
        <authorList>
            <consortium name="Ensembl"/>
        </authorList>
    </citation>
    <scope>IDENTIFICATION</scope>
</reference>
<evidence type="ECO:0000259" key="5">
    <source>
        <dbReference type="PROSITE" id="PS50271"/>
    </source>
</evidence>
<dbReference type="GO" id="GO:0061630">
    <property type="term" value="F:ubiquitin protein ligase activity"/>
    <property type="evidence" value="ECO:0007669"/>
    <property type="project" value="TreeGrafter"/>
</dbReference>
<dbReference type="Ensembl" id="ENSSHAT00000030613.1">
    <property type="protein sequence ID" value="ENSSHAP00000034846.1"/>
    <property type="gene ID" value="ENSSHAG00000024178.1"/>
</dbReference>
<evidence type="ECO:0000256" key="1">
    <source>
        <dbReference type="ARBA" id="ARBA00022786"/>
    </source>
</evidence>
<reference evidence="6 7" key="1">
    <citation type="journal article" date="2011" name="Proc. Natl. Acad. Sci. U.S.A.">
        <title>Genetic diversity and population structure of the endangered marsupial Sarcophilus harrisii (Tasmanian devil).</title>
        <authorList>
            <person name="Miller W."/>
            <person name="Hayes V.M."/>
            <person name="Ratan A."/>
            <person name="Petersen D.C."/>
            <person name="Wittekindt N.E."/>
            <person name="Miller J."/>
            <person name="Walenz B."/>
            <person name="Knight J."/>
            <person name="Qi J."/>
            <person name="Zhao F."/>
            <person name="Wang Q."/>
            <person name="Bedoya-Reina O.C."/>
            <person name="Katiyar N."/>
            <person name="Tomsho L.P."/>
            <person name="Kasson L.M."/>
            <person name="Hardie R.A."/>
            <person name="Woodbridge P."/>
            <person name="Tindall E.A."/>
            <person name="Bertelsen M.F."/>
            <person name="Dixon D."/>
            <person name="Pyecroft S."/>
            <person name="Helgen K.M."/>
            <person name="Lesk A.M."/>
            <person name="Pringle T.H."/>
            <person name="Patterson N."/>
            <person name="Zhang Y."/>
            <person name="Kreiss A."/>
            <person name="Woods G.M."/>
            <person name="Jones M.E."/>
            <person name="Schuster S.C."/>
        </authorList>
    </citation>
    <scope>NUCLEOTIDE SEQUENCE [LARGE SCALE GENOMIC DNA]</scope>
</reference>
<dbReference type="GO" id="GO:0007265">
    <property type="term" value="P:Ras protein signal transduction"/>
    <property type="evidence" value="ECO:0007669"/>
    <property type="project" value="TreeGrafter"/>
</dbReference>
<feature type="compositionally biased region" description="Polar residues" evidence="4">
    <location>
        <begin position="570"/>
        <end position="583"/>
    </location>
</feature>
<name>A0A7N4P8Y7_SARHA</name>
<feature type="compositionally biased region" description="Acidic residues" evidence="4">
    <location>
        <begin position="1"/>
        <end position="12"/>
    </location>
</feature>
<proteinExistence type="predicted"/>
<evidence type="ECO:0000313" key="6">
    <source>
        <dbReference type="Ensembl" id="ENSSHAP00000034846.1"/>
    </source>
</evidence>
<dbReference type="SMART" id="SM00290">
    <property type="entry name" value="ZnF_UBP"/>
    <property type="match status" value="1"/>
</dbReference>
<dbReference type="InParanoid" id="A0A7N4P8Y7"/>
<keyword evidence="2" id="KW-0479">Metal-binding</keyword>
<protein>
    <recommendedName>
        <fullName evidence="5">UBP-type domain-containing protein</fullName>
    </recommendedName>
</protein>